<dbReference type="AlphaFoldDB" id="A0A2P2P5M9"/>
<reference evidence="1" key="1">
    <citation type="submission" date="2018-02" db="EMBL/GenBank/DDBJ databases">
        <title>Rhizophora mucronata_Transcriptome.</title>
        <authorList>
            <person name="Meera S.P."/>
            <person name="Sreeshan A."/>
            <person name="Augustine A."/>
        </authorList>
    </citation>
    <scope>NUCLEOTIDE SEQUENCE</scope>
    <source>
        <tissue evidence="1">Leaf</tissue>
    </source>
</reference>
<organism evidence="1">
    <name type="scientific">Rhizophora mucronata</name>
    <name type="common">Asiatic mangrove</name>
    <dbReference type="NCBI Taxonomy" id="61149"/>
    <lineage>
        <taxon>Eukaryota</taxon>
        <taxon>Viridiplantae</taxon>
        <taxon>Streptophyta</taxon>
        <taxon>Embryophyta</taxon>
        <taxon>Tracheophyta</taxon>
        <taxon>Spermatophyta</taxon>
        <taxon>Magnoliopsida</taxon>
        <taxon>eudicotyledons</taxon>
        <taxon>Gunneridae</taxon>
        <taxon>Pentapetalae</taxon>
        <taxon>rosids</taxon>
        <taxon>fabids</taxon>
        <taxon>Malpighiales</taxon>
        <taxon>Rhizophoraceae</taxon>
        <taxon>Rhizophora</taxon>
    </lineage>
</organism>
<protein>
    <submittedName>
        <fullName evidence="1">Uncharacterized protein</fullName>
    </submittedName>
</protein>
<dbReference type="EMBL" id="GGEC01069556">
    <property type="protein sequence ID" value="MBX50040.1"/>
    <property type="molecule type" value="Transcribed_RNA"/>
</dbReference>
<evidence type="ECO:0000313" key="1">
    <source>
        <dbReference type="EMBL" id="MBX50040.1"/>
    </source>
</evidence>
<proteinExistence type="predicted"/>
<name>A0A2P2P5M9_RHIMU</name>
<accession>A0A2P2P5M9</accession>
<sequence>MKENPIFYLAYPMYVINFSQPTQFTGSNKPK</sequence>